<evidence type="ECO:0000256" key="3">
    <source>
        <dbReference type="ARBA" id="ARBA00022833"/>
    </source>
</evidence>
<evidence type="ECO:0000313" key="6">
    <source>
        <dbReference type="Proteomes" id="UP000183832"/>
    </source>
</evidence>
<evidence type="ECO:0000256" key="2">
    <source>
        <dbReference type="ARBA" id="ARBA00022771"/>
    </source>
</evidence>
<gene>
    <name evidence="5" type="ORF">CLUMA_CG005553</name>
</gene>
<dbReference type="Pfam" id="PF04500">
    <property type="entry name" value="FLYWCH"/>
    <property type="match status" value="2"/>
</dbReference>
<dbReference type="Gene3D" id="2.20.25.240">
    <property type="match status" value="2"/>
</dbReference>
<dbReference type="OrthoDB" id="7962512at2759"/>
<evidence type="ECO:0000313" key="5">
    <source>
        <dbReference type="EMBL" id="CRK91935.1"/>
    </source>
</evidence>
<feature type="domain" description="FLYWCH-type" evidence="4">
    <location>
        <begin position="74"/>
        <end position="136"/>
    </location>
</feature>
<dbReference type="Proteomes" id="UP000183832">
    <property type="component" value="Unassembled WGS sequence"/>
</dbReference>
<dbReference type="InterPro" id="IPR007588">
    <property type="entry name" value="Znf_FLYWCH"/>
</dbReference>
<protein>
    <submittedName>
        <fullName evidence="5">CLUMA_CG005553, isoform A</fullName>
    </submittedName>
</protein>
<keyword evidence="3" id="KW-0862">Zinc</keyword>
<accession>A0A1J1HV28</accession>
<evidence type="ECO:0000259" key="4">
    <source>
        <dbReference type="Pfam" id="PF04500"/>
    </source>
</evidence>
<dbReference type="GO" id="GO:0008270">
    <property type="term" value="F:zinc ion binding"/>
    <property type="evidence" value="ECO:0007669"/>
    <property type="project" value="UniProtKB-KW"/>
</dbReference>
<keyword evidence="6" id="KW-1185">Reference proteome</keyword>
<dbReference type="EMBL" id="CVRI01000021">
    <property type="protein sequence ID" value="CRK91935.1"/>
    <property type="molecule type" value="Genomic_DNA"/>
</dbReference>
<keyword evidence="2" id="KW-0863">Zinc-finger</keyword>
<feature type="domain" description="FLYWCH-type" evidence="4">
    <location>
        <begin position="12"/>
        <end position="62"/>
    </location>
</feature>
<evidence type="ECO:0000256" key="1">
    <source>
        <dbReference type="ARBA" id="ARBA00022723"/>
    </source>
</evidence>
<organism evidence="5 6">
    <name type="scientific">Clunio marinus</name>
    <dbReference type="NCBI Taxonomy" id="568069"/>
    <lineage>
        <taxon>Eukaryota</taxon>
        <taxon>Metazoa</taxon>
        <taxon>Ecdysozoa</taxon>
        <taxon>Arthropoda</taxon>
        <taxon>Hexapoda</taxon>
        <taxon>Insecta</taxon>
        <taxon>Pterygota</taxon>
        <taxon>Neoptera</taxon>
        <taxon>Endopterygota</taxon>
        <taxon>Diptera</taxon>
        <taxon>Nematocera</taxon>
        <taxon>Chironomoidea</taxon>
        <taxon>Chironomidae</taxon>
        <taxon>Clunio</taxon>
    </lineage>
</organism>
<reference evidence="5 6" key="1">
    <citation type="submission" date="2015-04" db="EMBL/GenBank/DDBJ databases">
        <authorList>
            <person name="Syromyatnikov M.Y."/>
            <person name="Popov V.N."/>
        </authorList>
    </citation>
    <scope>NUCLEOTIDE SEQUENCE [LARGE SCALE GENOMIC DNA]</scope>
</reference>
<keyword evidence="1" id="KW-0479">Metal-binding</keyword>
<proteinExistence type="predicted"/>
<name>A0A1J1HV28_9DIPT</name>
<dbReference type="AlphaFoldDB" id="A0A1J1HV28"/>
<sequence>MRLTFNRYAIEFTKTAQNKDCLIFNGYKYHRNSTWGMKTAWACAKRKTENCKARIIQDLCTDDDGRDRNMVVEFTMNQKNCISLLVDGHRFYRRHCVGQKVTWACAQRVHFKCSVRVIQDLETNEVYAASNCMHTHEMIRDRKIYKRNSRKNR</sequence>